<keyword evidence="4 6" id="KW-0143">Chaperone</keyword>
<comment type="subcellular location">
    <subcellularLocation>
        <location evidence="6">Cytoplasm</location>
    </subcellularLocation>
</comment>
<reference evidence="8 9" key="1">
    <citation type="submission" date="2021-03" db="EMBL/GenBank/DDBJ databases">
        <title>Genomic Encyclopedia of Type Strains, Phase IV (KMG-IV): sequencing the most valuable type-strain genomes for metagenomic binning, comparative biology and taxonomic classification.</title>
        <authorList>
            <person name="Goeker M."/>
        </authorList>
    </citation>
    <scope>NUCLEOTIDE SEQUENCE [LARGE SCALE GENOMIC DNA]</scope>
    <source>
        <strain evidence="8 9">DSM 24738</strain>
    </source>
</reference>
<keyword evidence="9" id="KW-1185">Reference proteome</keyword>
<dbReference type="InterPro" id="IPR036867">
    <property type="entry name" value="R3H_dom_sf"/>
</dbReference>
<dbReference type="EMBL" id="JAGGKT010000006">
    <property type="protein sequence ID" value="MBP1932334.1"/>
    <property type="molecule type" value="Genomic_DNA"/>
</dbReference>
<dbReference type="Gene3D" id="3.30.300.20">
    <property type="match status" value="1"/>
</dbReference>
<dbReference type="PANTHER" id="PTHR35800">
    <property type="entry name" value="PROTEIN JAG"/>
    <property type="match status" value="1"/>
</dbReference>
<evidence type="ECO:0000256" key="2">
    <source>
        <dbReference type="ARBA" id="ARBA00022884"/>
    </source>
</evidence>
<dbReference type="Pfam" id="PF01424">
    <property type="entry name" value="R3H"/>
    <property type="match status" value="1"/>
</dbReference>
<dbReference type="Proteomes" id="UP001519343">
    <property type="component" value="Unassembled WGS sequence"/>
</dbReference>
<evidence type="ECO:0000313" key="8">
    <source>
        <dbReference type="EMBL" id="MBP1932334.1"/>
    </source>
</evidence>
<dbReference type="Pfam" id="PF13083">
    <property type="entry name" value="KH_KhpA-B"/>
    <property type="match status" value="1"/>
</dbReference>
<evidence type="ECO:0000256" key="1">
    <source>
        <dbReference type="ARBA" id="ARBA00022490"/>
    </source>
</evidence>
<comment type="caution">
    <text evidence="8">The sequence shown here is derived from an EMBL/GenBank/DDBJ whole genome shotgun (WGS) entry which is preliminary data.</text>
</comment>
<dbReference type="InterPro" id="IPR034079">
    <property type="entry name" value="R3H_KhpB"/>
</dbReference>
<dbReference type="RefSeq" id="WP_209810391.1">
    <property type="nucleotide sequence ID" value="NZ_JAGGKT010000006.1"/>
</dbReference>
<dbReference type="SMART" id="SM01245">
    <property type="entry name" value="Jag_N"/>
    <property type="match status" value="1"/>
</dbReference>
<feature type="region of interest" description="Jag_N domain" evidence="6">
    <location>
        <begin position="5"/>
        <end position="55"/>
    </location>
</feature>
<dbReference type="CDD" id="cd02644">
    <property type="entry name" value="R3H_jag"/>
    <property type="match status" value="1"/>
</dbReference>
<name>A0ABS4GPZ8_9BACL</name>
<proteinExistence type="inferred from homology"/>
<gene>
    <name evidence="6" type="primary">khpB</name>
    <name evidence="6" type="synonym">eloR</name>
    <name evidence="8" type="ORF">J2Z37_002335</name>
</gene>
<dbReference type="PROSITE" id="PS51061">
    <property type="entry name" value="R3H"/>
    <property type="match status" value="1"/>
</dbReference>
<comment type="subunit">
    <text evidence="6">Forms a complex with KhpA.</text>
</comment>
<evidence type="ECO:0000259" key="7">
    <source>
        <dbReference type="PROSITE" id="PS51061"/>
    </source>
</evidence>
<dbReference type="SMART" id="SM00393">
    <property type="entry name" value="R3H"/>
    <property type="match status" value="1"/>
</dbReference>
<dbReference type="PANTHER" id="PTHR35800:SF1">
    <property type="entry name" value="RNA-BINDING PROTEIN KHPB"/>
    <property type="match status" value="1"/>
</dbReference>
<keyword evidence="1 6" id="KW-0963">Cytoplasm</keyword>
<dbReference type="InterPro" id="IPR038008">
    <property type="entry name" value="Jag_KH"/>
</dbReference>
<keyword evidence="3 6" id="KW-0133">Cell shape</keyword>
<dbReference type="InterPro" id="IPR038247">
    <property type="entry name" value="Jag_N_dom_sf"/>
</dbReference>
<dbReference type="InterPro" id="IPR039247">
    <property type="entry name" value="KhpB"/>
</dbReference>
<dbReference type="Gene3D" id="3.30.30.80">
    <property type="entry name" value="probable RNA-binding protein from clostridium symbiosum atcc 14940"/>
    <property type="match status" value="1"/>
</dbReference>
<evidence type="ECO:0000256" key="4">
    <source>
        <dbReference type="ARBA" id="ARBA00023186"/>
    </source>
</evidence>
<dbReference type="HAMAP" id="MF_00867">
    <property type="entry name" value="KhpB"/>
    <property type="match status" value="1"/>
</dbReference>
<dbReference type="SUPFAM" id="SSF82708">
    <property type="entry name" value="R3H domain"/>
    <property type="match status" value="1"/>
</dbReference>
<feature type="domain" description="R3H" evidence="7">
    <location>
        <begin position="140"/>
        <end position="206"/>
    </location>
</feature>
<comment type="domain">
    <text evidence="6">Has an N-terminal Jag-N domain and 2 RNA-binding domains (KH and R3H).</text>
</comment>
<evidence type="ECO:0000313" key="9">
    <source>
        <dbReference type="Proteomes" id="UP001519343"/>
    </source>
</evidence>
<dbReference type="Gene3D" id="3.30.1370.50">
    <property type="entry name" value="R3H-like domain"/>
    <property type="match status" value="1"/>
</dbReference>
<dbReference type="Pfam" id="PF14804">
    <property type="entry name" value="Jag_N"/>
    <property type="match status" value="1"/>
</dbReference>
<sequence length="206" mass="22976">MNKVTVTAKTVDDAVSMALKQLSAAQDQVTVTILEEPSKGFLGLIGVKPAKVEVEIKIDPLAEAQKFLEMVLENMKISAKVVVTKKSDFYLFDIVGDDLGIIIGRRGQTLESLQFLVNTVGNRHSNSYLRIILDAENYREKRKQTLQQLADRLAEKAAKSGQPVKLEPMSAHERKIIHTHLQGKSLVMTYSEGTDPNRYIVIQAKK</sequence>
<comment type="function">
    <text evidence="6">A probable RNA chaperone. Forms a complex with KhpA which binds to cellular RNA and controls its expression. Plays a role in peptidoglycan (PG) homeostasis and cell length regulation.</text>
</comment>
<evidence type="ECO:0000256" key="5">
    <source>
        <dbReference type="ARBA" id="ARBA00023316"/>
    </source>
</evidence>
<evidence type="ECO:0000256" key="6">
    <source>
        <dbReference type="HAMAP-Rule" id="MF_00867"/>
    </source>
</evidence>
<accession>A0ABS4GPZ8</accession>
<dbReference type="InterPro" id="IPR032782">
    <property type="entry name" value="KhpB_N"/>
</dbReference>
<dbReference type="InterPro" id="IPR015946">
    <property type="entry name" value="KH_dom-like_a/b"/>
</dbReference>
<evidence type="ECO:0000256" key="3">
    <source>
        <dbReference type="ARBA" id="ARBA00022960"/>
    </source>
</evidence>
<keyword evidence="2 6" id="KW-0694">RNA-binding</keyword>
<dbReference type="InterPro" id="IPR001374">
    <property type="entry name" value="R3H_dom"/>
</dbReference>
<dbReference type="CDD" id="cd02414">
    <property type="entry name" value="KH-II_Jag"/>
    <property type="match status" value="1"/>
</dbReference>
<protein>
    <recommendedName>
        <fullName evidence="6">RNA-binding protein KhpB</fullName>
    </recommendedName>
    <alternativeName>
        <fullName evidence="6">RNA-binding protein EloR</fullName>
    </alternativeName>
</protein>
<comment type="similarity">
    <text evidence="6">Belongs to the KhpB RNA-binding protein family.</text>
</comment>
<organism evidence="8 9">
    <name type="scientific">Ammoniphilus resinae</name>
    <dbReference type="NCBI Taxonomy" id="861532"/>
    <lineage>
        <taxon>Bacteria</taxon>
        <taxon>Bacillati</taxon>
        <taxon>Bacillota</taxon>
        <taxon>Bacilli</taxon>
        <taxon>Bacillales</taxon>
        <taxon>Paenibacillaceae</taxon>
        <taxon>Aneurinibacillus group</taxon>
        <taxon>Ammoniphilus</taxon>
    </lineage>
</organism>
<keyword evidence="5 6" id="KW-0961">Cell wall biogenesis/degradation</keyword>
<dbReference type="NCBIfam" id="NF041568">
    <property type="entry name" value="Jag_EloR"/>
    <property type="match status" value="1"/>
</dbReference>